<evidence type="ECO:0000313" key="2">
    <source>
        <dbReference type="Proteomes" id="UP000054783"/>
    </source>
</evidence>
<gene>
    <name evidence="1" type="ORF">T12_8407</name>
</gene>
<dbReference type="AlphaFoldDB" id="A0A0V0ZAP0"/>
<organism evidence="1 2">
    <name type="scientific">Trichinella patagoniensis</name>
    <dbReference type="NCBI Taxonomy" id="990121"/>
    <lineage>
        <taxon>Eukaryota</taxon>
        <taxon>Metazoa</taxon>
        <taxon>Ecdysozoa</taxon>
        <taxon>Nematoda</taxon>
        <taxon>Enoplea</taxon>
        <taxon>Dorylaimia</taxon>
        <taxon>Trichinellida</taxon>
        <taxon>Trichinellidae</taxon>
        <taxon>Trichinella</taxon>
    </lineage>
</organism>
<keyword evidence="2" id="KW-1185">Reference proteome</keyword>
<proteinExistence type="predicted"/>
<comment type="caution">
    <text evidence="1">The sequence shown here is derived from an EMBL/GenBank/DDBJ whole genome shotgun (WGS) entry which is preliminary data.</text>
</comment>
<sequence length="97" mass="11442">MVRMNRAPDGATYSFNGIFNKSAPEKLTGYFQKGENFFQQRNSYSVMFTLIQKKWFTFFDCCCFSRFFGCCNLVTFPACNPFIVVRYTRLVNEEFDI</sequence>
<dbReference type="EMBL" id="JYDQ01000267">
    <property type="protein sequence ID" value="KRY09599.1"/>
    <property type="molecule type" value="Genomic_DNA"/>
</dbReference>
<name>A0A0V0ZAP0_9BILA</name>
<accession>A0A0V0ZAP0</accession>
<reference evidence="1 2" key="1">
    <citation type="submission" date="2015-01" db="EMBL/GenBank/DDBJ databases">
        <title>Evolution of Trichinella species and genotypes.</title>
        <authorList>
            <person name="Korhonen P.K."/>
            <person name="Edoardo P."/>
            <person name="Giuseppe L.R."/>
            <person name="Gasser R.B."/>
        </authorList>
    </citation>
    <scope>NUCLEOTIDE SEQUENCE [LARGE SCALE GENOMIC DNA]</scope>
    <source>
        <strain evidence="1">ISS2496</strain>
    </source>
</reference>
<protein>
    <submittedName>
        <fullName evidence="1">Uncharacterized protein</fullName>
    </submittedName>
</protein>
<dbReference type="Proteomes" id="UP000054783">
    <property type="component" value="Unassembled WGS sequence"/>
</dbReference>
<evidence type="ECO:0000313" key="1">
    <source>
        <dbReference type="EMBL" id="KRY09599.1"/>
    </source>
</evidence>